<dbReference type="EMBL" id="QJNU01000510">
    <property type="protein sequence ID" value="RYO96510.1"/>
    <property type="molecule type" value="Genomic_DNA"/>
</dbReference>
<gene>
    <name evidence="1" type="ORF">DL764_007456</name>
</gene>
<dbReference type="Proteomes" id="UP000293360">
    <property type="component" value="Unassembled WGS sequence"/>
</dbReference>
<comment type="caution">
    <text evidence="1">The sequence shown here is derived from an EMBL/GenBank/DDBJ whole genome shotgun (WGS) entry which is preliminary data.</text>
</comment>
<evidence type="ECO:0008006" key="3">
    <source>
        <dbReference type="Google" id="ProtNLM"/>
    </source>
</evidence>
<accession>A0A4Q4T0K3</accession>
<dbReference type="OrthoDB" id="416253at2759"/>
<name>A0A4Q4T0K3_9PEZI</name>
<evidence type="ECO:0000313" key="2">
    <source>
        <dbReference type="Proteomes" id="UP000293360"/>
    </source>
</evidence>
<sequence length="69" mass="7637">MATLDYVEEAKLSIEQETKRYRHIDIAQCYGNERKAGEAGEAVESFGILRSAVFLTTEILGPGDSVEDD</sequence>
<dbReference type="AlphaFoldDB" id="A0A4Q4T0K3"/>
<proteinExistence type="predicted"/>
<organism evidence="1 2">
    <name type="scientific">Monosporascus ibericus</name>
    <dbReference type="NCBI Taxonomy" id="155417"/>
    <lineage>
        <taxon>Eukaryota</taxon>
        <taxon>Fungi</taxon>
        <taxon>Dikarya</taxon>
        <taxon>Ascomycota</taxon>
        <taxon>Pezizomycotina</taxon>
        <taxon>Sordariomycetes</taxon>
        <taxon>Xylariomycetidae</taxon>
        <taxon>Xylariales</taxon>
        <taxon>Xylariales incertae sedis</taxon>
        <taxon>Monosporascus</taxon>
    </lineage>
</organism>
<dbReference type="InterPro" id="IPR036812">
    <property type="entry name" value="NAD(P)_OxRdtase_dom_sf"/>
</dbReference>
<dbReference type="SUPFAM" id="SSF51430">
    <property type="entry name" value="NAD(P)-linked oxidoreductase"/>
    <property type="match status" value="1"/>
</dbReference>
<dbReference type="Gene3D" id="3.20.20.100">
    <property type="entry name" value="NADP-dependent oxidoreductase domain"/>
    <property type="match status" value="1"/>
</dbReference>
<keyword evidence="2" id="KW-1185">Reference proteome</keyword>
<evidence type="ECO:0000313" key="1">
    <source>
        <dbReference type="EMBL" id="RYO96510.1"/>
    </source>
</evidence>
<protein>
    <recommendedName>
        <fullName evidence="3">NADP-dependent oxidoreductase domain-containing protein</fullName>
    </recommendedName>
</protein>
<reference evidence="1 2" key="1">
    <citation type="submission" date="2018-06" db="EMBL/GenBank/DDBJ databases">
        <title>Complete Genomes of Monosporascus.</title>
        <authorList>
            <person name="Robinson A.J."/>
            <person name="Natvig D.O."/>
        </authorList>
    </citation>
    <scope>NUCLEOTIDE SEQUENCE [LARGE SCALE GENOMIC DNA]</scope>
    <source>
        <strain evidence="1 2">CBS 110550</strain>
    </source>
</reference>